<evidence type="ECO:0000313" key="2">
    <source>
        <dbReference type="Proteomes" id="UP001205311"/>
    </source>
</evidence>
<accession>A0ABT1HV96</accession>
<protein>
    <submittedName>
        <fullName evidence="1">Uncharacterized protein</fullName>
    </submittedName>
</protein>
<comment type="caution">
    <text evidence="1">The sequence shown here is derived from an EMBL/GenBank/DDBJ whole genome shotgun (WGS) entry which is preliminary data.</text>
</comment>
<gene>
    <name evidence="1" type="ORF">LX15_003117</name>
</gene>
<dbReference type="EMBL" id="JAMTCP010000016">
    <property type="protein sequence ID" value="MCP2259416.1"/>
    <property type="molecule type" value="Genomic_DNA"/>
</dbReference>
<organism evidence="1 2">
    <name type="scientific">Streptoalloteichus tenebrarius (strain ATCC 17920 / DSM 40477 / JCM 4838 / CBS 697.72 / NBRC 16177 / NCIMB 11028 / NRRL B-12390 / A12253. 1 / ISP 5477)</name>
    <name type="common">Streptomyces tenebrarius</name>
    <dbReference type="NCBI Taxonomy" id="1933"/>
    <lineage>
        <taxon>Bacteria</taxon>
        <taxon>Bacillati</taxon>
        <taxon>Actinomycetota</taxon>
        <taxon>Actinomycetes</taxon>
        <taxon>Pseudonocardiales</taxon>
        <taxon>Pseudonocardiaceae</taxon>
        <taxon>Streptoalloteichus</taxon>
    </lineage>
</organism>
<dbReference type="Proteomes" id="UP001205311">
    <property type="component" value="Unassembled WGS sequence"/>
</dbReference>
<name>A0ABT1HV96_STRSD</name>
<dbReference type="RefSeq" id="WP_253670306.1">
    <property type="nucleotide sequence ID" value="NZ_JAMTCP010000016.1"/>
</dbReference>
<evidence type="ECO:0000313" key="1">
    <source>
        <dbReference type="EMBL" id="MCP2259416.1"/>
    </source>
</evidence>
<keyword evidence="2" id="KW-1185">Reference proteome</keyword>
<reference evidence="1 2" key="1">
    <citation type="submission" date="2022-06" db="EMBL/GenBank/DDBJ databases">
        <title>Genomic Encyclopedia of Archaeal and Bacterial Type Strains, Phase II (KMG-II): from individual species to whole genera.</title>
        <authorList>
            <person name="Goeker M."/>
        </authorList>
    </citation>
    <scope>NUCLEOTIDE SEQUENCE [LARGE SCALE GENOMIC DNA]</scope>
    <source>
        <strain evidence="1 2">DSM 40477</strain>
    </source>
</reference>
<proteinExistence type="predicted"/>
<sequence length="111" mass="11721">MGGGNRGGGQWVRVRATDAPLARGPRLPVPARWVRTGHAPPVPVPPPTPAFPSAPSPRVAAAVPGAGVPVVASLRLVAEPAEWAEEDDEEIGGWLEPSFDVSNPWVGRRRR</sequence>